<keyword evidence="1" id="KW-0472">Membrane</keyword>
<reference evidence="2 3" key="1">
    <citation type="submission" date="2016-10" db="EMBL/GenBank/DDBJ databases">
        <authorList>
            <person name="de Groot N.N."/>
        </authorList>
    </citation>
    <scope>NUCLEOTIDE SEQUENCE [LARGE SCALE GENOMIC DNA]</scope>
    <source>
        <strain evidence="2 3">47C3B</strain>
    </source>
</reference>
<sequence length="479" mass="54229">MRLQRADDIRSQFSSHHQVFKYFILFAPFTLASLFDFVPIASYLIAWSGSFFIFFVVLTGRIKPLPSDRPVSDQLMRPVFLVQIIFAGYMSCTSIFYFWSNLGYYYSQQSLPINEDALALIAQCQRYYCLGHAALVTGILVFMKYPVMSKYYIEKQKVANLLLTIALVAYPLSLLFLASPGLSQFYFQLNSLSFIAGTLALAFALPMQKLANLSLCLILYAFNFYSALLSGFKEPIIISVVVLGVFLYPSYKKMVVVTFIPLLLILFLFLPSYVNSFRGSTNSGEESSDNASRIALDEALNGDSMDETNWGFLVYRLSEIDMFTHYVKSTPDDVAFYKLQLVKQSLIAIVPRFFWPTKPITEDLIMERVYNANVINRGSSASAKPAVIVDAYLSYGAGGILICLFVYGALAQLISIRAEKLFGGYVMGCALIFSGLFQVFWRGLSFEFLVNSVFWSYVSMWVIFKLLRVKNIIKVRDIV</sequence>
<feature type="transmembrane region" description="Helical" evidence="1">
    <location>
        <begin position="79"/>
        <end position="99"/>
    </location>
</feature>
<proteinExistence type="predicted"/>
<evidence type="ECO:0000313" key="2">
    <source>
        <dbReference type="EMBL" id="SDE04047.1"/>
    </source>
</evidence>
<dbReference type="NCBIfam" id="NF046084">
    <property type="entry name" value="XrtY_assoc_Wzy"/>
    <property type="match status" value="1"/>
</dbReference>
<feature type="transmembrane region" description="Helical" evidence="1">
    <location>
        <begin position="448"/>
        <end position="467"/>
    </location>
</feature>
<feature type="transmembrane region" description="Helical" evidence="1">
    <location>
        <begin position="185"/>
        <end position="203"/>
    </location>
</feature>
<name>A0A1G6ZPA3_9SPHI</name>
<feature type="transmembrane region" description="Helical" evidence="1">
    <location>
        <begin position="125"/>
        <end position="146"/>
    </location>
</feature>
<keyword evidence="1" id="KW-0812">Transmembrane</keyword>
<feature type="transmembrane region" description="Helical" evidence="1">
    <location>
        <begin position="210"/>
        <end position="229"/>
    </location>
</feature>
<evidence type="ECO:0000313" key="3">
    <source>
        <dbReference type="Proteomes" id="UP000199072"/>
    </source>
</evidence>
<feature type="transmembrane region" description="Helical" evidence="1">
    <location>
        <begin position="41"/>
        <end position="58"/>
    </location>
</feature>
<feature type="transmembrane region" description="Helical" evidence="1">
    <location>
        <begin position="392"/>
        <end position="410"/>
    </location>
</feature>
<dbReference type="RefSeq" id="WP_091148568.1">
    <property type="nucleotide sequence ID" value="NZ_FNAI01000003.1"/>
</dbReference>
<evidence type="ECO:0000256" key="1">
    <source>
        <dbReference type="SAM" id="Phobius"/>
    </source>
</evidence>
<keyword evidence="3" id="KW-1185">Reference proteome</keyword>
<feature type="transmembrane region" description="Helical" evidence="1">
    <location>
        <begin position="422"/>
        <end position="442"/>
    </location>
</feature>
<dbReference type="Proteomes" id="UP000199072">
    <property type="component" value="Unassembled WGS sequence"/>
</dbReference>
<keyword evidence="1" id="KW-1133">Transmembrane helix</keyword>
<feature type="transmembrane region" description="Helical" evidence="1">
    <location>
        <begin position="256"/>
        <end position="274"/>
    </location>
</feature>
<organism evidence="2 3">
    <name type="scientific">Mucilaginibacter pineti</name>
    <dbReference type="NCBI Taxonomy" id="1391627"/>
    <lineage>
        <taxon>Bacteria</taxon>
        <taxon>Pseudomonadati</taxon>
        <taxon>Bacteroidota</taxon>
        <taxon>Sphingobacteriia</taxon>
        <taxon>Sphingobacteriales</taxon>
        <taxon>Sphingobacteriaceae</taxon>
        <taxon>Mucilaginibacter</taxon>
    </lineage>
</organism>
<dbReference type="EMBL" id="FNAI01000003">
    <property type="protein sequence ID" value="SDE04047.1"/>
    <property type="molecule type" value="Genomic_DNA"/>
</dbReference>
<dbReference type="STRING" id="1391627.SAMN05216464_103429"/>
<dbReference type="OrthoDB" id="735382at2"/>
<dbReference type="AlphaFoldDB" id="A0A1G6ZPA3"/>
<accession>A0A1G6ZPA3</accession>
<gene>
    <name evidence="2" type="ORF">SAMN05216464_103429</name>
</gene>
<evidence type="ECO:0008006" key="4">
    <source>
        <dbReference type="Google" id="ProtNLM"/>
    </source>
</evidence>
<feature type="transmembrane region" description="Helical" evidence="1">
    <location>
        <begin position="158"/>
        <end position="179"/>
    </location>
</feature>
<protein>
    <recommendedName>
        <fullName evidence="4">Oligosaccharide repeat unit polymerase</fullName>
    </recommendedName>
</protein>